<dbReference type="GO" id="GO:0016020">
    <property type="term" value="C:membrane"/>
    <property type="evidence" value="ECO:0007669"/>
    <property type="project" value="TreeGrafter"/>
</dbReference>
<dbReference type="Proteomes" id="UP000192708">
    <property type="component" value="Unassembled WGS sequence"/>
</dbReference>
<dbReference type="PANTHER" id="PTHR43798:SF27">
    <property type="entry name" value="HYDROLASE ALPHA_BETA HYDROLASE FOLD FAMILY"/>
    <property type="match status" value="1"/>
</dbReference>
<dbReference type="OrthoDB" id="9796770at2"/>
<dbReference type="PANTHER" id="PTHR43798">
    <property type="entry name" value="MONOACYLGLYCEROL LIPASE"/>
    <property type="match status" value="1"/>
</dbReference>
<dbReference type="SUPFAM" id="SSF53474">
    <property type="entry name" value="alpha/beta-Hydrolases"/>
    <property type="match status" value="1"/>
</dbReference>
<dbReference type="InterPro" id="IPR000073">
    <property type="entry name" value="AB_hydrolase_1"/>
</dbReference>
<dbReference type="Gene3D" id="3.40.50.1820">
    <property type="entry name" value="alpha/beta hydrolase"/>
    <property type="match status" value="1"/>
</dbReference>
<proteinExistence type="predicted"/>
<dbReference type="InterPro" id="IPR029058">
    <property type="entry name" value="AB_hydrolase_fold"/>
</dbReference>
<dbReference type="PRINTS" id="PR00111">
    <property type="entry name" value="ABHYDROLASE"/>
</dbReference>
<dbReference type="AlphaFoldDB" id="A0A1W1YN01"/>
<gene>
    <name evidence="2" type="ORF">SAMN06296008_103175</name>
</gene>
<dbReference type="STRING" id="1938817.SAMN06296008_103175"/>
<evidence type="ECO:0000313" key="2">
    <source>
        <dbReference type="EMBL" id="SMC37181.1"/>
    </source>
</evidence>
<protein>
    <submittedName>
        <fullName evidence="2">Pimeloyl-ACP methyl ester carboxylesterase</fullName>
    </submittedName>
</protein>
<keyword evidence="3" id="KW-1185">Reference proteome</keyword>
<accession>A0A1W1YN01</accession>
<organism evidence="2 3">
    <name type="scientific">Polynucleobacter kasalickyi</name>
    <dbReference type="NCBI Taxonomy" id="1938817"/>
    <lineage>
        <taxon>Bacteria</taxon>
        <taxon>Pseudomonadati</taxon>
        <taxon>Pseudomonadota</taxon>
        <taxon>Betaproteobacteria</taxon>
        <taxon>Burkholderiales</taxon>
        <taxon>Burkholderiaceae</taxon>
        <taxon>Polynucleobacter</taxon>
    </lineage>
</organism>
<dbReference type="EMBL" id="FWXJ01000003">
    <property type="protein sequence ID" value="SMC37181.1"/>
    <property type="molecule type" value="Genomic_DNA"/>
</dbReference>
<name>A0A1W1YN01_9BURK</name>
<dbReference type="RefSeq" id="WP_084282891.1">
    <property type="nucleotide sequence ID" value="NZ_FWXJ01000003.1"/>
</dbReference>
<feature type="domain" description="AB hydrolase-1" evidence="1">
    <location>
        <begin position="30"/>
        <end position="157"/>
    </location>
</feature>
<dbReference type="Pfam" id="PF00561">
    <property type="entry name" value="Abhydrolase_1"/>
    <property type="match status" value="1"/>
</dbReference>
<reference evidence="2 3" key="1">
    <citation type="submission" date="2017-04" db="EMBL/GenBank/DDBJ databases">
        <authorList>
            <person name="Afonso C.L."/>
            <person name="Miller P.J."/>
            <person name="Scott M.A."/>
            <person name="Spackman E."/>
            <person name="Goraichik I."/>
            <person name="Dimitrov K.M."/>
            <person name="Suarez D.L."/>
            <person name="Swayne D.E."/>
        </authorList>
    </citation>
    <scope>NUCLEOTIDE SEQUENCE [LARGE SCALE GENOMIC DNA]</scope>
    <source>
        <strain evidence="2 3">VK13</strain>
    </source>
</reference>
<sequence>MDSKFLEVSAGVNLFCQVQDFTDPWKQSQTIIMVHGFAESSASWYAWIPYLARKYRVVLFDMRGYGKSTPMPSDFSWTMDCLLDDISAVAQSYSLDQFHLIGAKSGGSLVLQYAAKNPEKVISVVSVTPPVVGAKAVPDWLAQIKAEGVKPWARSTMPGRLGTNASTQEIDWWVNHVQGLTPESTLLGYLNWVPKLDLREEVLKVLCPTFIMTTSGSGLRTVQSVEEWQTKMRHSSLLVVEGDAWHAAAAYPDICASAANEFLTKISSLN</sequence>
<evidence type="ECO:0000313" key="3">
    <source>
        <dbReference type="Proteomes" id="UP000192708"/>
    </source>
</evidence>
<dbReference type="InterPro" id="IPR050266">
    <property type="entry name" value="AB_hydrolase_sf"/>
</dbReference>
<evidence type="ECO:0000259" key="1">
    <source>
        <dbReference type="Pfam" id="PF00561"/>
    </source>
</evidence>